<evidence type="ECO:0000259" key="10">
    <source>
        <dbReference type="PROSITE" id="PS50262"/>
    </source>
</evidence>
<feature type="transmembrane region" description="Helical" evidence="9">
    <location>
        <begin position="46"/>
        <end position="68"/>
    </location>
</feature>
<keyword evidence="3 9" id="KW-1133">Transmembrane helix</keyword>
<dbReference type="FunCoup" id="B3SCT9">
    <property type="interactions" value="527"/>
</dbReference>
<dbReference type="AlphaFoldDB" id="B3SCT9"/>
<dbReference type="KEGG" id="tad:TRIADDRAFT_62094"/>
<feature type="transmembrane region" description="Helical" evidence="9">
    <location>
        <begin position="126"/>
        <end position="149"/>
    </location>
</feature>
<accession>B3SCT9</accession>
<dbReference type="SUPFAM" id="SSF81321">
    <property type="entry name" value="Family A G protein-coupled receptor-like"/>
    <property type="match status" value="1"/>
</dbReference>
<dbReference type="RefSeq" id="XP_002118068.1">
    <property type="nucleotide sequence ID" value="XM_002118032.1"/>
</dbReference>
<name>B3SCT9_TRIAD</name>
<dbReference type="CTD" id="6759280"/>
<dbReference type="EMBL" id="DS985273">
    <property type="protein sequence ID" value="EDV19468.1"/>
    <property type="molecule type" value="Genomic_DNA"/>
</dbReference>
<proteinExistence type="inferred from homology"/>
<feature type="transmembrane region" description="Helical" evidence="9">
    <location>
        <begin position="169"/>
        <end position="191"/>
    </location>
</feature>
<dbReference type="FunFam" id="1.20.1070.10:FF:000278">
    <property type="entry name" value="Trace amine-associated receptor 1"/>
    <property type="match status" value="1"/>
</dbReference>
<sequence length="334" mass="37927">MDWATQIYRYAAIVGIPIFIFGLVVNLIILYLFFFDKSFRKTSYKLMRISVVSDIISTVASLTGYVQIVNRNLNYSGGTLMCRVVLCSLFTSFGVSMMNLCLIGIDRYFIIVRPLSSYYRHNKTSILVIGEIIIWLASASINAPVLIIVGVHQNDTLLCDIPDITPSVSVFMIFHATIVFIIPTIIILILYGKIITYQKSYVRPGEVLQSQAVRNQQKKKQFVKMLTWISVSYITLSWPYFATGFGMAITGQSTLQIRQKSMVNFLFAFFTVTITTSIVILNPFLYIKFDLKVRRKSLALIRRIALCKFDKRDESVIQVTSTGSTLNSISVNRN</sequence>
<comment type="subcellular location">
    <subcellularLocation>
        <location evidence="1">Membrane</location>
        <topology evidence="1">Multi-pass membrane protein</topology>
    </subcellularLocation>
</comment>
<evidence type="ECO:0000256" key="6">
    <source>
        <dbReference type="ARBA" id="ARBA00023170"/>
    </source>
</evidence>
<evidence type="ECO:0000256" key="8">
    <source>
        <dbReference type="RuleBase" id="RU000688"/>
    </source>
</evidence>
<dbReference type="GO" id="GO:0004930">
    <property type="term" value="F:G protein-coupled receptor activity"/>
    <property type="evidence" value="ECO:0007669"/>
    <property type="project" value="UniProtKB-KW"/>
</dbReference>
<evidence type="ECO:0000256" key="7">
    <source>
        <dbReference type="ARBA" id="ARBA00023224"/>
    </source>
</evidence>
<dbReference type="PhylomeDB" id="B3SCT9"/>
<evidence type="ECO:0000313" key="11">
    <source>
        <dbReference type="EMBL" id="EDV19468.1"/>
    </source>
</evidence>
<dbReference type="GO" id="GO:0007186">
    <property type="term" value="P:G protein-coupled receptor signaling pathway"/>
    <property type="evidence" value="ECO:0000318"/>
    <property type="project" value="GO_Central"/>
</dbReference>
<dbReference type="CDD" id="cd00637">
    <property type="entry name" value="7tm_classA_rhodopsin-like"/>
    <property type="match status" value="1"/>
</dbReference>
<keyword evidence="2 8" id="KW-0812">Transmembrane</keyword>
<dbReference type="Pfam" id="PF00001">
    <property type="entry name" value="7tm_1"/>
    <property type="match status" value="1"/>
</dbReference>
<feature type="domain" description="G-protein coupled receptors family 1 profile" evidence="10">
    <location>
        <begin position="25"/>
        <end position="286"/>
    </location>
</feature>
<dbReference type="GeneID" id="6759280"/>
<dbReference type="InParanoid" id="B3SCT9"/>
<dbReference type="PROSITE" id="PS00237">
    <property type="entry name" value="G_PROTEIN_RECEP_F1_1"/>
    <property type="match status" value="1"/>
</dbReference>
<evidence type="ECO:0000256" key="9">
    <source>
        <dbReference type="SAM" id="Phobius"/>
    </source>
</evidence>
<dbReference type="GO" id="GO:0016020">
    <property type="term" value="C:membrane"/>
    <property type="evidence" value="ECO:0007669"/>
    <property type="project" value="UniProtKB-SubCell"/>
</dbReference>
<dbReference type="InterPro" id="IPR017452">
    <property type="entry name" value="GPCR_Rhodpsn_7TM"/>
</dbReference>
<evidence type="ECO:0000256" key="2">
    <source>
        <dbReference type="ARBA" id="ARBA00022692"/>
    </source>
</evidence>
<dbReference type="HOGENOM" id="CLU_054463_0_0_1"/>
<feature type="transmembrane region" description="Helical" evidence="9">
    <location>
        <begin position="222"/>
        <end position="242"/>
    </location>
</feature>
<dbReference type="PRINTS" id="PR00237">
    <property type="entry name" value="GPCRRHODOPSN"/>
</dbReference>
<evidence type="ECO:0000256" key="3">
    <source>
        <dbReference type="ARBA" id="ARBA00022989"/>
    </source>
</evidence>
<dbReference type="STRING" id="10228.B3SCT9"/>
<evidence type="ECO:0000256" key="4">
    <source>
        <dbReference type="ARBA" id="ARBA00023040"/>
    </source>
</evidence>
<keyword evidence="7 8" id="KW-0807">Transducer</keyword>
<protein>
    <recommendedName>
        <fullName evidence="10">G-protein coupled receptors family 1 profile domain-containing protein</fullName>
    </recommendedName>
</protein>
<dbReference type="InterPro" id="IPR000276">
    <property type="entry name" value="GPCR_Rhodpsn"/>
</dbReference>
<dbReference type="Gene3D" id="1.20.1070.10">
    <property type="entry name" value="Rhodopsin 7-helix transmembrane proteins"/>
    <property type="match status" value="1"/>
</dbReference>
<evidence type="ECO:0000313" key="12">
    <source>
        <dbReference type="Proteomes" id="UP000009022"/>
    </source>
</evidence>
<gene>
    <name evidence="11" type="ORF">TRIADDRAFT_62094</name>
</gene>
<feature type="transmembrane region" description="Helical" evidence="9">
    <location>
        <begin position="80"/>
        <end position="105"/>
    </location>
</feature>
<keyword evidence="12" id="KW-1185">Reference proteome</keyword>
<dbReference type="OrthoDB" id="5965754at2759"/>
<reference evidence="11 12" key="1">
    <citation type="journal article" date="2008" name="Nature">
        <title>The Trichoplax genome and the nature of placozoans.</title>
        <authorList>
            <person name="Srivastava M."/>
            <person name="Begovic E."/>
            <person name="Chapman J."/>
            <person name="Putnam N.H."/>
            <person name="Hellsten U."/>
            <person name="Kawashima T."/>
            <person name="Kuo A."/>
            <person name="Mitros T."/>
            <person name="Salamov A."/>
            <person name="Carpenter M.L."/>
            <person name="Signorovitch A.Y."/>
            <person name="Moreno M.A."/>
            <person name="Kamm K."/>
            <person name="Grimwood J."/>
            <person name="Schmutz J."/>
            <person name="Shapiro H."/>
            <person name="Grigoriev I.V."/>
            <person name="Buss L.W."/>
            <person name="Schierwater B."/>
            <person name="Dellaporta S.L."/>
            <person name="Rokhsar D.S."/>
        </authorList>
    </citation>
    <scope>NUCLEOTIDE SEQUENCE [LARGE SCALE GENOMIC DNA]</scope>
    <source>
        <strain evidence="11 12">Grell-BS-1999</strain>
    </source>
</reference>
<dbReference type="PROSITE" id="PS50262">
    <property type="entry name" value="G_PROTEIN_RECEP_F1_2"/>
    <property type="match status" value="1"/>
</dbReference>
<dbReference type="PANTHER" id="PTHR24235:SF29">
    <property type="entry name" value="GH23382P"/>
    <property type="match status" value="1"/>
</dbReference>
<organism evidence="11 12">
    <name type="scientific">Trichoplax adhaerens</name>
    <name type="common">Trichoplax reptans</name>
    <dbReference type="NCBI Taxonomy" id="10228"/>
    <lineage>
        <taxon>Eukaryota</taxon>
        <taxon>Metazoa</taxon>
        <taxon>Placozoa</taxon>
        <taxon>Uniplacotomia</taxon>
        <taxon>Trichoplacea</taxon>
        <taxon>Trichoplacidae</taxon>
        <taxon>Trichoplax</taxon>
    </lineage>
</organism>
<feature type="transmembrane region" description="Helical" evidence="9">
    <location>
        <begin position="262"/>
        <end position="287"/>
    </location>
</feature>
<dbReference type="PANTHER" id="PTHR24235">
    <property type="entry name" value="NEUROPEPTIDE Y RECEPTOR"/>
    <property type="match status" value="1"/>
</dbReference>
<dbReference type="Proteomes" id="UP000009022">
    <property type="component" value="Unassembled WGS sequence"/>
</dbReference>
<keyword evidence="6 8" id="KW-0675">Receptor</keyword>
<evidence type="ECO:0000256" key="5">
    <source>
        <dbReference type="ARBA" id="ARBA00023136"/>
    </source>
</evidence>
<dbReference type="eggNOG" id="KOG3656">
    <property type="taxonomic scope" value="Eukaryota"/>
</dbReference>
<keyword evidence="4 8" id="KW-0297">G-protein coupled receptor</keyword>
<comment type="similarity">
    <text evidence="8">Belongs to the G-protein coupled receptor 1 family.</text>
</comment>
<feature type="transmembrane region" description="Helical" evidence="9">
    <location>
        <begin position="12"/>
        <end position="34"/>
    </location>
</feature>
<keyword evidence="5 9" id="KW-0472">Membrane</keyword>
<evidence type="ECO:0000256" key="1">
    <source>
        <dbReference type="ARBA" id="ARBA00004141"/>
    </source>
</evidence>